<evidence type="ECO:0000256" key="1">
    <source>
        <dbReference type="SAM" id="MobiDB-lite"/>
    </source>
</evidence>
<keyword evidence="3" id="KW-1185">Reference proteome</keyword>
<feature type="compositionally biased region" description="Basic and acidic residues" evidence="1">
    <location>
        <begin position="61"/>
        <end position="70"/>
    </location>
</feature>
<sequence>MHLAEEWPGSHRITEEGHWIPSGSPTAALTSRCAQHGSAVGNPTATEGVEKTARRPLAGGAEEKVEVESQ</sequence>
<protein>
    <submittedName>
        <fullName evidence="2">Uncharacterized protein</fullName>
    </submittedName>
</protein>
<reference evidence="2" key="2">
    <citation type="submission" date="2021-12" db="EMBL/GenBank/DDBJ databases">
        <title>Resequencing data analysis of finger millet.</title>
        <authorList>
            <person name="Hatakeyama M."/>
            <person name="Aluri S."/>
            <person name="Balachadran M.T."/>
            <person name="Sivarajan S.R."/>
            <person name="Poveda L."/>
            <person name="Shimizu-Inatsugi R."/>
            <person name="Schlapbach R."/>
            <person name="Sreeman S.M."/>
            <person name="Shimizu K.K."/>
        </authorList>
    </citation>
    <scope>NUCLEOTIDE SEQUENCE</scope>
</reference>
<evidence type="ECO:0000313" key="2">
    <source>
        <dbReference type="EMBL" id="GJN18485.1"/>
    </source>
</evidence>
<comment type="caution">
    <text evidence="2">The sequence shown here is derived from an EMBL/GenBank/DDBJ whole genome shotgun (WGS) entry which is preliminary data.</text>
</comment>
<accession>A0AAV5E782</accession>
<gene>
    <name evidence="2" type="primary">gb05651</name>
    <name evidence="2" type="ORF">PR202_gb05651</name>
</gene>
<name>A0AAV5E782_ELECO</name>
<dbReference type="AlphaFoldDB" id="A0AAV5E782"/>
<proteinExistence type="predicted"/>
<feature type="compositionally biased region" description="Polar residues" evidence="1">
    <location>
        <begin position="23"/>
        <end position="33"/>
    </location>
</feature>
<reference evidence="2" key="1">
    <citation type="journal article" date="2018" name="DNA Res.">
        <title>Multiple hybrid de novo genome assembly of finger millet, an orphan allotetraploid crop.</title>
        <authorList>
            <person name="Hatakeyama M."/>
            <person name="Aluri S."/>
            <person name="Balachadran M.T."/>
            <person name="Sivarajan S.R."/>
            <person name="Patrignani A."/>
            <person name="Gruter S."/>
            <person name="Poveda L."/>
            <person name="Shimizu-Inatsugi R."/>
            <person name="Baeten J."/>
            <person name="Francoijs K.J."/>
            <person name="Nataraja K.N."/>
            <person name="Reddy Y.A.N."/>
            <person name="Phadnis S."/>
            <person name="Ravikumar R.L."/>
            <person name="Schlapbach R."/>
            <person name="Sreeman S.M."/>
            <person name="Shimizu K.K."/>
        </authorList>
    </citation>
    <scope>NUCLEOTIDE SEQUENCE</scope>
</reference>
<organism evidence="2 3">
    <name type="scientific">Eleusine coracana subsp. coracana</name>
    <dbReference type="NCBI Taxonomy" id="191504"/>
    <lineage>
        <taxon>Eukaryota</taxon>
        <taxon>Viridiplantae</taxon>
        <taxon>Streptophyta</taxon>
        <taxon>Embryophyta</taxon>
        <taxon>Tracheophyta</taxon>
        <taxon>Spermatophyta</taxon>
        <taxon>Magnoliopsida</taxon>
        <taxon>Liliopsida</taxon>
        <taxon>Poales</taxon>
        <taxon>Poaceae</taxon>
        <taxon>PACMAD clade</taxon>
        <taxon>Chloridoideae</taxon>
        <taxon>Cynodonteae</taxon>
        <taxon>Eleusininae</taxon>
        <taxon>Eleusine</taxon>
    </lineage>
</organism>
<feature type="region of interest" description="Disordered" evidence="1">
    <location>
        <begin position="1"/>
        <end position="70"/>
    </location>
</feature>
<dbReference type="EMBL" id="BQKI01000073">
    <property type="protein sequence ID" value="GJN18485.1"/>
    <property type="molecule type" value="Genomic_DNA"/>
</dbReference>
<feature type="compositionally biased region" description="Basic and acidic residues" evidence="1">
    <location>
        <begin position="1"/>
        <end position="18"/>
    </location>
</feature>
<dbReference type="Proteomes" id="UP001054889">
    <property type="component" value="Unassembled WGS sequence"/>
</dbReference>
<evidence type="ECO:0000313" key="3">
    <source>
        <dbReference type="Proteomes" id="UP001054889"/>
    </source>
</evidence>